<dbReference type="EMBL" id="GBHO01041402">
    <property type="protein sequence ID" value="JAG02202.1"/>
    <property type="molecule type" value="Transcribed_RNA"/>
</dbReference>
<reference evidence="1" key="1">
    <citation type="journal article" date="2014" name="PLoS ONE">
        <title>Transcriptome-Based Identification of ABC Transporters in the Western Tarnished Plant Bug Lygus hesperus.</title>
        <authorList>
            <person name="Hull J.J."/>
            <person name="Chaney K."/>
            <person name="Geib S.M."/>
            <person name="Fabrick J.A."/>
            <person name="Brent C.S."/>
            <person name="Walsh D."/>
            <person name="Lavine L.C."/>
        </authorList>
    </citation>
    <scope>NUCLEOTIDE SEQUENCE</scope>
</reference>
<sequence>FQVGQEQQLQARLQQIELIYNQFTNVQNSIETLAQGTEELAEQPAEWAAFEDEYFELVGNAINILHPPRSQLTVPVGNTLEPPKLKLPPLKLETFSGSQEEWLGFSNYFL</sequence>
<feature type="non-terminal residue" evidence="1">
    <location>
        <position position="110"/>
    </location>
</feature>
<feature type="non-terminal residue" evidence="1">
    <location>
        <position position="1"/>
    </location>
</feature>
<accession>A0A0A9W183</accession>
<evidence type="ECO:0000313" key="1">
    <source>
        <dbReference type="EMBL" id="JAG02202.1"/>
    </source>
</evidence>
<protein>
    <submittedName>
        <fullName evidence="1">Chaperone protein DnaJ</fullName>
    </submittedName>
</protein>
<dbReference type="AlphaFoldDB" id="A0A0A9W183"/>
<organism evidence="1">
    <name type="scientific">Lygus hesperus</name>
    <name type="common">Western plant bug</name>
    <dbReference type="NCBI Taxonomy" id="30085"/>
    <lineage>
        <taxon>Eukaryota</taxon>
        <taxon>Metazoa</taxon>
        <taxon>Ecdysozoa</taxon>
        <taxon>Arthropoda</taxon>
        <taxon>Hexapoda</taxon>
        <taxon>Insecta</taxon>
        <taxon>Pterygota</taxon>
        <taxon>Neoptera</taxon>
        <taxon>Paraneoptera</taxon>
        <taxon>Hemiptera</taxon>
        <taxon>Heteroptera</taxon>
        <taxon>Panheteroptera</taxon>
        <taxon>Cimicomorpha</taxon>
        <taxon>Miridae</taxon>
        <taxon>Mirini</taxon>
        <taxon>Lygus</taxon>
    </lineage>
</organism>
<gene>
    <name evidence="1" type="primary">dnaJ_20</name>
    <name evidence="1" type="ORF">CM83_105339</name>
</gene>
<proteinExistence type="predicted"/>
<name>A0A0A9W183_LYGHE</name>
<reference evidence="1" key="2">
    <citation type="submission" date="2014-07" db="EMBL/GenBank/DDBJ databases">
        <authorList>
            <person name="Hull J."/>
        </authorList>
    </citation>
    <scope>NUCLEOTIDE SEQUENCE</scope>
</reference>